<dbReference type="SUPFAM" id="SSF101941">
    <property type="entry name" value="NAC domain"/>
    <property type="match status" value="1"/>
</dbReference>
<keyword evidence="2" id="KW-0238">DNA-binding</keyword>
<proteinExistence type="predicted"/>
<feature type="compositionally biased region" description="Low complexity" evidence="5">
    <location>
        <begin position="184"/>
        <end position="198"/>
    </location>
</feature>
<dbReference type="PROSITE" id="PS51005">
    <property type="entry name" value="NAC"/>
    <property type="match status" value="1"/>
</dbReference>
<evidence type="ECO:0000259" key="6">
    <source>
        <dbReference type="PROSITE" id="PS51005"/>
    </source>
</evidence>
<evidence type="ECO:0000313" key="8">
    <source>
        <dbReference type="Proteomes" id="UP000623129"/>
    </source>
</evidence>
<evidence type="ECO:0000313" key="7">
    <source>
        <dbReference type="EMBL" id="KAF3321133.1"/>
    </source>
</evidence>
<feature type="domain" description="NAC" evidence="6">
    <location>
        <begin position="12"/>
        <end position="162"/>
    </location>
</feature>
<protein>
    <submittedName>
        <fullName evidence="7">NAC transcription factor 25-like protein</fullName>
    </submittedName>
</protein>
<keyword evidence="1" id="KW-0805">Transcription regulation</keyword>
<evidence type="ECO:0000256" key="3">
    <source>
        <dbReference type="ARBA" id="ARBA00023163"/>
    </source>
</evidence>
<dbReference type="OrthoDB" id="645461at2759"/>
<dbReference type="AlphaFoldDB" id="A0A833VEY1"/>
<sequence length="283" mass="32534">MERCVGSNPEVDLPGFRFHPTEQELIEYYLSRVAHGKTLKSEIIRMLNIYLYDPWELPGLAVGEREWYFFVRLDKKTGGNGGRPNRTTERGFWKATGSDRKILRAAEPRQLIGMKKTLVFYKGRAPRGARTDWVMNEYRLLDTTRYAMPPQDDIVLCKIYRKAKSMKELEQRAAMEQVNQVSFDEASSSTNADNSSSENQEHPVMTSTQLNVQDVRNTTDERIKQEIEVVSESTALLQSVNELPPLEIQVPNYNFDVIHDTLLSQMCSAWLDQGSPYANLLNF</sequence>
<dbReference type="Gene3D" id="2.170.150.80">
    <property type="entry name" value="NAC domain"/>
    <property type="match status" value="1"/>
</dbReference>
<evidence type="ECO:0000256" key="5">
    <source>
        <dbReference type="SAM" id="MobiDB-lite"/>
    </source>
</evidence>
<gene>
    <name evidence="7" type="ORF">FCM35_KLT14386</name>
</gene>
<reference evidence="7" key="1">
    <citation type="submission" date="2020-01" db="EMBL/GenBank/DDBJ databases">
        <title>Genome sequence of Kobresia littledalei, the first chromosome-level genome in the family Cyperaceae.</title>
        <authorList>
            <person name="Qu G."/>
        </authorList>
    </citation>
    <scope>NUCLEOTIDE SEQUENCE</scope>
    <source>
        <strain evidence="7">C.B.Clarke</strain>
        <tissue evidence="7">Leaf</tissue>
    </source>
</reference>
<accession>A0A833VEY1</accession>
<comment type="caution">
    <text evidence="7">The sequence shown here is derived from an EMBL/GenBank/DDBJ whole genome shotgun (WGS) entry which is preliminary data.</text>
</comment>
<evidence type="ECO:0000256" key="1">
    <source>
        <dbReference type="ARBA" id="ARBA00023015"/>
    </source>
</evidence>
<dbReference type="Proteomes" id="UP000623129">
    <property type="component" value="Unassembled WGS sequence"/>
</dbReference>
<name>A0A833VEY1_9POAL</name>
<organism evidence="7 8">
    <name type="scientific">Carex littledalei</name>
    <dbReference type="NCBI Taxonomy" id="544730"/>
    <lineage>
        <taxon>Eukaryota</taxon>
        <taxon>Viridiplantae</taxon>
        <taxon>Streptophyta</taxon>
        <taxon>Embryophyta</taxon>
        <taxon>Tracheophyta</taxon>
        <taxon>Spermatophyta</taxon>
        <taxon>Magnoliopsida</taxon>
        <taxon>Liliopsida</taxon>
        <taxon>Poales</taxon>
        <taxon>Cyperaceae</taxon>
        <taxon>Cyperoideae</taxon>
        <taxon>Cariceae</taxon>
        <taxon>Carex</taxon>
        <taxon>Carex subgen. Euthyceras</taxon>
    </lineage>
</organism>
<dbReference type="GO" id="GO:0003677">
    <property type="term" value="F:DNA binding"/>
    <property type="evidence" value="ECO:0007669"/>
    <property type="project" value="UniProtKB-KW"/>
</dbReference>
<keyword evidence="4" id="KW-0539">Nucleus</keyword>
<dbReference type="GO" id="GO:0006355">
    <property type="term" value="P:regulation of DNA-templated transcription"/>
    <property type="evidence" value="ECO:0007669"/>
    <property type="project" value="InterPro"/>
</dbReference>
<keyword evidence="8" id="KW-1185">Reference proteome</keyword>
<feature type="region of interest" description="Disordered" evidence="5">
    <location>
        <begin position="183"/>
        <end position="211"/>
    </location>
</feature>
<dbReference type="PANTHER" id="PTHR31744">
    <property type="entry name" value="PROTEIN CUP-SHAPED COTYLEDON 2-RELATED"/>
    <property type="match status" value="1"/>
</dbReference>
<dbReference type="Pfam" id="PF02365">
    <property type="entry name" value="NAM"/>
    <property type="match status" value="1"/>
</dbReference>
<evidence type="ECO:0000256" key="4">
    <source>
        <dbReference type="ARBA" id="ARBA00023242"/>
    </source>
</evidence>
<keyword evidence="3" id="KW-0804">Transcription</keyword>
<dbReference type="PANTHER" id="PTHR31744:SF79">
    <property type="entry name" value="NAC DOMAIN-CONTAINING PROTEIN"/>
    <property type="match status" value="1"/>
</dbReference>
<dbReference type="InterPro" id="IPR003441">
    <property type="entry name" value="NAC-dom"/>
</dbReference>
<dbReference type="InterPro" id="IPR036093">
    <property type="entry name" value="NAC_dom_sf"/>
</dbReference>
<dbReference type="EMBL" id="SWLB01000027">
    <property type="protein sequence ID" value="KAF3321133.1"/>
    <property type="molecule type" value="Genomic_DNA"/>
</dbReference>
<evidence type="ECO:0000256" key="2">
    <source>
        <dbReference type="ARBA" id="ARBA00023125"/>
    </source>
</evidence>